<keyword evidence="2" id="KW-0812">Transmembrane</keyword>
<evidence type="ECO:0000256" key="1">
    <source>
        <dbReference type="SAM" id="MobiDB-lite"/>
    </source>
</evidence>
<feature type="region of interest" description="Disordered" evidence="1">
    <location>
        <begin position="1"/>
        <end position="21"/>
    </location>
</feature>
<organism evidence="3 4">
    <name type="scientific">Nocardia mexicana</name>
    <dbReference type="NCBI Taxonomy" id="279262"/>
    <lineage>
        <taxon>Bacteria</taxon>
        <taxon>Bacillati</taxon>
        <taxon>Actinomycetota</taxon>
        <taxon>Actinomycetes</taxon>
        <taxon>Mycobacteriales</taxon>
        <taxon>Nocardiaceae</taxon>
        <taxon>Nocardia</taxon>
    </lineage>
</organism>
<evidence type="ECO:0000256" key="2">
    <source>
        <dbReference type="SAM" id="Phobius"/>
    </source>
</evidence>
<accession>A0A370H8T0</accession>
<dbReference type="Proteomes" id="UP000255355">
    <property type="component" value="Unassembled WGS sequence"/>
</dbReference>
<keyword evidence="4" id="KW-1185">Reference proteome</keyword>
<evidence type="ECO:0000313" key="3">
    <source>
        <dbReference type="EMBL" id="RDI52929.1"/>
    </source>
</evidence>
<dbReference type="EMBL" id="QQAZ01000003">
    <property type="protein sequence ID" value="RDI52929.1"/>
    <property type="molecule type" value="Genomic_DNA"/>
</dbReference>
<dbReference type="AlphaFoldDB" id="A0A370H8T0"/>
<dbReference type="InterPro" id="IPR025339">
    <property type="entry name" value="DUF4245"/>
</dbReference>
<feature type="transmembrane region" description="Helical" evidence="2">
    <location>
        <begin position="46"/>
        <end position="64"/>
    </location>
</feature>
<dbReference type="OrthoDB" id="4772660at2"/>
<keyword evidence="2" id="KW-0472">Membrane</keyword>
<dbReference type="STRING" id="1210089.GCA_001613165_07575"/>
<sequence length="219" mass="23509">MIRSGRRGAWPTSRVREPVRRRTAAGVDTWGVSYQKPRSQHDYKDLFWSLLPLVLICLVIAAIASQCSFSANGPTPGKIPVFDAHAALRDDARTLPFPVREPALPEDWKPNSGSRDTVAGAGGGAVSTVGFITPQGTYMQLSQSNATADALAKHMLDTRSRSGTQQIGEHTWTVYHVEGSEPAWITDFGPVRAVVKGAGNQDAYKTLAGAVGSARPITP</sequence>
<protein>
    <submittedName>
        <fullName evidence="3">Uncharacterized protein DUF4245</fullName>
    </submittedName>
</protein>
<name>A0A370H8T0_9NOCA</name>
<evidence type="ECO:0000313" key="4">
    <source>
        <dbReference type="Proteomes" id="UP000255355"/>
    </source>
</evidence>
<dbReference type="Pfam" id="PF14030">
    <property type="entry name" value="DUF4245"/>
    <property type="match status" value="1"/>
</dbReference>
<keyword evidence="2" id="KW-1133">Transmembrane helix</keyword>
<reference evidence="3 4" key="1">
    <citation type="submission" date="2018-07" db="EMBL/GenBank/DDBJ databases">
        <title>Genomic Encyclopedia of Type Strains, Phase IV (KMG-IV): sequencing the most valuable type-strain genomes for metagenomic binning, comparative biology and taxonomic classification.</title>
        <authorList>
            <person name="Goeker M."/>
        </authorList>
    </citation>
    <scope>NUCLEOTIDE SEQUENCE [LARGE SCALE GENOMIC DNA]</scope>
    <source>
        <strain evidence="3 4">DSM 44952</strain>
    </source>
</reference>
<gene>
    <name evidence="3" type="ORF">DFR68_103317</name>
</gene>
<proteinExistence type="predicted"/>
<comment type="caution">
    <text evidence="3">The sequence shown here is derived from an EMBL/GenBank/DDBJ whole genome shotgun (WGS) entry which is preliminary data.</text>
</comment>
<feature type="region of interest" description="Disordered" evidence="1">
    <location>
        <begin position="100"/>
        <end position="119"/>
    </location>
</feature>